<organism evidence="2 4">
    <name type="scientific">Carnegiea gigantea</name>
    <dbReference type="NCBI Taxonomy" id="171969"/>
    <lineage>
        <taxon>Eukaryota</taxon>
        <taxon>Viridiplantae</taxon>
        <taxon>Streptophyta</taxon>
        <taxon>Embryophyta</taxon>
        <taxon>Tracheophyta</taxon>
        <taxon>Spermatophyta</taxon>
        <taxon>Magnoliopsida</taxon>
        <taxon>eudicotyledons</taxon>
        <taxon>Gunneridae</taxon>
        <taxon>Pentapetalae</taxon>
        <taxon>Caryophyllales</taxon>
        <taxon>Cactineae</taxon>
        <taxon>Cactaceae</taxon>
        <taxon>Cactoideae</taxon>
        <taxon>Echinocereeae</taxon>
        <taxon>Carnegiea</taxon>
    </lineage>
</organism>
<proteinExistence type="predicted"/>
<feature type="region of interest" description="Disordered" evidence="1">
    <location>
        <begin position="165"/>
        <end position="190"/>
    </location>
</feature>
<gene>
    <name evidence="2" type="ORF">Cgig2_024763</name>
    <name evidence="3" type="ORF">Cgig2_028136</name>
</gene>
<evidence type="ECO:0000256" key="1">
    <source>
        <dbReference type="SAM" id="MobiDB-lite"/>
    </source>
</evidence>
<accession>A0A9Q1JZ19</accession>
<dbReference type="PANTHER" id="PTHR33233:SF17">
    <property type="entry name" value="DUF4283 DOMAIN-CONTAINING PROTEIN"/>
    <property type="match status" value="1"/>
</dbReference>
<dbReference type="Proteomes" id="UP001153076">
    <property type="component" value="Unassembled WGS sequence"/>
</dbReference>
<name>A0A9Q1JZ19_9CARY</name>
<dbReference type="PANTHER" id="PTHR33233">
    <property type="entry name" value="ENDONUCLEASE/EXONUCLEASE/PHOSPHATASE"/>
    <property type="match status" value="1"/>
</dbReference>
<evidence type="ECO:0000313" key="3">
    <source>
        <dbReference type="EMBL" id="KAJ8438233.1"/>
    </source>
</evidence>
<dbReference type="EMBL" id="JAKOGI010000541">
    <property type="protein sequence ID" value="KAJ8433427.1"/>
    <property type="molecule type" value="Genomic_DNA"/>
</dbReference>
<keyword evidence="4" id="KW-1185">Reference proteome</keyword>
<evidence type="ECO:0000313" key="4">
    <source>
        <dbReference type="Proteomes" id="UP001153076"/>
    </source>
</evidence>
<evidence type="ECO:0008006" key="5">
    <source>
        <dbReference type="Google" id="ProtNLM"/>
    </source>
</evidence>
<feature type="compositionally biased region" description="Basic and acidic residues" evidence="1">
    <location>
        <begin position="165"/>
        <end position="181"/>
    </location>
</feature>
<protein>
    <recommendedName>
        <fullName evidence="5">DUF4283 domain-containing protein</fullName>
    </recommendedName>
</protein>
<comment type="caution">
    <text evidence="2">The sequence shown here is derived from an EMBL/GenBank/DDBJ whole genome shotgun (WGS) entry which is preliminary data.</text>
</comment>
<reference evidence="2" key="1">
    <citation type="submission" date="2022-04" db="EMBL/GenBank/DDBJ databases">
        <title>Carnegiea gigantea Genome sequencing and assembly v2.</title>
        <authorList>
            <person name="Copetti D."/>
            <person name="Sanderson M.J."/>
            <person name="Burquez A."/>
            <person name="Wojciechowski M.F."/>
        </authorList>
    </citation>
    <scope>NUCLEOTIDE SEQUENCE</scope>
    <source>
        <strain evidence="2">SGP5-SGP5p</strain>
        <tissue evidence="2">Aerial part</tissue>
    </source>
</reference>
<dbReference type="OrthoDB" id="1939300at2759"/>
<evidence type="ECO:0000313" key="2">
    <source>
        <dbReference type="EMBL" id="KAJ8433427.1"/>
    </source>
</evidence>
<sequence length="190" mass="21660">MAEGARAQGFICFPTSEVEYSSNIVIRGVMGANPPLDVIDGYVHRIWKHLALGKVVLAQKGVFMVCFTNEQDKLALPELDHKYWGLESPSKLSSMLGIPIKTDKTTNEKIAIKYTRLLVEVLIARPFPDHIDFMNDWDIVFGKNGERFLNHTIIRATQLKVTKGRSREMKRGLESQEEQHPEGYCLRMNQ</sequence>
<dbReference type="EMBL" id="JAKOGI010000264">
    <property type="protein sequence ID" value="KAJ8438233.1"/>
    <property type="molecule type" value="Genomic_DNA"/>
</dbReference>
<dbReference type="AlphaFoldDB" id="A0A9Q1JZ19"/>